<name>A0A1H9LIS2_9GAMM</name>
<sequence>MKRLMEGKVVLVTGAAMGIGAAIARAAAAEGAALVLGDIATGALEETVVGLRQSGARVAWDFCDVTRQSEVDGLVALAVRHFGAPDIVYANAGVEGPLGSPADCAEDAFLRVIDINLNGIFRTIKATLPAMIERGSGSIVATASVAGLVGAAGLPAYVASKHGVVGLVRSTAITVAKTGVRVNALCPGMVETALLERLIETDPSIRQGLLALKPMGRLGTTDEIAAAAIWLGSDQSSFVTGHALAVDGGYAAQ</sequence>
<accession>A0A1H9LIS2</accession>
<dbReference type="SUPFAM" id="SSF51735">
    <property type="entry name" value="NAD(P)-binding Rossmann-fold domains"/>
    <property type="match status" value="1"/>
</dbReference>
<dbReference type="CDD" id="cd05233">
    <property type="entry name" value="SDR_c"/>
    <property type="match status" value="1"/>
</dbReference>
<dbReference type="OrthoDB" id="9787298at2"/>
<evidence type="ECO:0000313" key="4">
    <source>
        <dbReference type="Proteomes" id="UP000199233"/>
    </source>
</evidence>
<keyword evidence="2" id="KW-0560">Oxidoreductase</keyword>
<proteinExistence type="inferred from homology"/>
<dbReference type="GO" id="GO:0016491">
    <property type="term" value="F:oxidoreductase activity"/>
    <property type="evidence" value="ECO:0007669"/>
    <property type="project" value="UniProtKB-KW"/>
</dbReference>
<dbReference type="NCBIfam" id="NF005559">
    <property type="entry name" value="PRK07231.1"/>
    <property type="match status" value="1"/>
</dbReference>
<dbReference type="FunFam" id="3.40.50.720:FF:000084">
    <property type="entry name" value="Short-chain dehydrogenase reductase"/>
    <property type="match status" value="1"/>
</dbReference>
<gene>
    <name evidence="3" type="ORF">SAMN04488038_11650</name>
</gene>
<dbReference type="InterPro" id="IPR020904">
    <property type="entry name" value="Sc_DH/Rdtase_CS"/>
</dbReference>
<dbReference type="PROSITE" id="PS00061">
    <property type="entry name" value="ADH_SHORT"/>
    <property type="match status" value="1"/>
</dbReference>
<dbReference type="EMBL" id="FOFS01000016">
    <property type="protein sequence ID" value="SER11304.1"/>
    <property type="molecule type" value="Genomic_DNA"/>
</dbReference>
<dbReference type="PANTHER" id="PTHR24321:SF8">
    <property type="entry name" value="ESTRADIOL 17-BETA-DEHYDROGENASE 8-RELATED"/>
    <property type="match status" value="1"/>
</dbReference>
<dbReference type="PRINTS" id="PR00080">
    <property type="entry name" value="SDRFAMILY"/>
</dbReference>
<dbReference type="PRINTS" id="PR00081">
    <property type="entry name" value="GDHRDH"/>
</dbReference>
<dbReference type="RefSeq" id="WP_093289247.1">
    <property type="nucleotide sequence ID" value="NZ_FOFS01000016.1"/>
</dbReference>
<evidence type="ECO:0000256" key="1">
    <source>
        <dbReference type="ARBA" id="ARBA00006484"/>
    </source>
</evidence>
<keyword evidence="4" id="KW-1185">Reference proteome</keyword>
<dbReference type="InterPro" id="IPR036291">
    <property type="entry name" value="NAD(P)-bd_dom_sf"/>
</dbReference>
<reference evidence="3 4" key="1">
    <citation type="submission" date="2016-10" db="EMBL/GenBank/DDBJ databases">
        <authorList>
            <person name="de Groot N.N."/>
        </authorList>
    </citation>
    <scope>NUCLEOTIDE SEQUENCE [LARGE SCALE GENOMIC DNA]</scope>
    <source>
        <strain evidence="3 4">DSM 25927</strain>
    </source>
</reference>
<dbReference type="PANTHER" id="PTHR24321">
    <property type="entry name" value="DEHYDROGENASES, SHORT CHAIN"/>
    <property type="match status" value="1"/>
</dbReference>
<comment type="similarity">
    <text evidence="1">Belongs to the short-chain dehydrogenases/reductases (SDR) family.</text>
</comment>
<organism evidence="3 4">
    <name type="scientific">Solimonas aquatica</name>
    <dbReference type="NCBI Taxonomy" id="489703"/>
    <lineage>
        <taxon>Bacteria</taxon>
        <taxon>Pseudomonadati</taxon>
        <taxon>Pseudomonadota</taxon>
        <taxon>Gammaproteobacteria</taxon>
        <taxon>Nevskiales</taxon>
        <taxon>Nevskiaceae</taxon>
        <taxon>Solimonas</taxon>
    </lineage>
</organism>
<protein>
    <submittedName>
        <fullName evidence="3">NAD(P)-dependent dehydrogenase, short-chain alcohol dehydrogenase family</fullName>
    </submittedName>
</protein>
<dbReference type="STRING" id="489703.SAMN04488038_11650"/>
<evidence type="ECO:0000256" key="2">
    <source>
        <dbReference type="ARBA" id="ARBA00023002"/>
    </source>
</evidence>
<dbReference type="AlphaFoldDB" id="A0A1H9LIS2"/>
<evidence type="ECO:0000313" key="3">
    <source>
        <dbReference type="EMBL" id="SER11304.1"/>
    </source>
</evidence>
<dbReference type="Pfam" id="PF13561">
    <property type="entry name" value="adh_short_C2"/>
    <property type="match status" value="1"/>
</dbReference>
<dbReference type="Proteomes" id="UP000199233">
    <property type="component" value="Unassembled WGS sequence"/>
</dbReference>
<dbReference type="Gene3D" id="3.40.50.720">
    <property type="entry name" value="NAD(P)-binding Rossmann-like Domain"/>
    <property type="match status" value="1"/>
</dbReference>
<dbReference type="InterPro" id="IPR002347">
    <property type="entry name" value="SDR_fam"/>
</dbReference>